<dbReference type="EMBL" id="JAMTCD010000011">
    <property type="protein sequence ID" value="MCT7942218.1"/>
    <property type="molecule type" value="Genomic_DNA"/>
</dbReference>
<comment type="caution">
    <text evidence="1">The sequence shown here is derived from an EMBL/GenBank/DDBJ whole genome shotgun (WGS) entry which is preliminary data.</text>
</comment>
<gene>
    <name evidence="1" type="ORF">NE535_10490</name>
</gene>
<dbReference type="RefSeq" id="WP_261298597.1">
    <property type="nucleotide sequence ID" value="NZ_JAMTCD010000011.1"/>
</dbReference>
<proteinExistence type="predicted"/>
<name>A0A9X2WN13_9GAMM</name>
<dbReference type="Proteomes" id="UP001155546">
    <property type="component" value="Unassembled WGS sequence"/>
</dbReference>
<sequence length="74" mass="8374">MNLQQSKNYPAQLVFINDQQTITNSLIVADYFGKKHCDVLRIIDQILADAPMNLRQPTFALTCKINRLAPVSVI</sequence>
<accession>A0A9X2WN13</accession>
<dbReference type="AlphaFoldDB" id="A0A9X2WN13"/>
<reference evidence="1" key="1">
    <citation type="journal article" date="2023" name="Int. J. Syst. Evol. Microbiol.">
        <title>&lt;i&gt;Shewanella septentrionalis&lt;/i&gt; sp. nov. and &lt;i&gt;Shewanella holmiensis&lt;/i&gt; sp. nov., isolated from Baltic Sea water and sediments.</title>
        <authorList>
            <person name="Martin-Rodriguez A.J."/>
            <person name="Thorell K."/>
            <person name="Joffre E."/>
            <person name="Jensie-Markopoulos S."/>
            <person name="Moore E.R.B."/>
            <person name="Sjoling A."/>
        </authorList>
    </citation>
    <scope>NUCLEOTIDE SEQUENCE</scope>
    <source>
        <strain evidence="1">SP1S2-7</strain>
    </source>
</reference>
<protein>
    <submittedName>
        <fullName evidence="1">Rha family transcriptional regulator</fullName>
    </submittedName>
</protein>
<organism evidence="1 2">
    <name type="scientific">Shewanella holmiensis</name>
    <dbReference type="NCBI Taxonomy" id="2952222"/>
    <lineage>
        <taxon>Bacteria</taxon>
        <taxon>Pseudomonadati</taxon>
        <taxon>Pseudomonadota</taxon>
        <taxon>Gammaproteobacteria</taxon>
        <taxon>Alteromonadales</taxon>
        <taxon>Shewanellaceae</taxon>
        <taxon>Shewanella</taxon>
    </lineage>
</organism>
<keyword evidence="2" id="KW-1185">Reference proteome</keyword>
<evidence type="ECO:0000313" key="1">
    <source>
        <dbReference type="EMBL" id="MCT7942218.1"/>
    </source>
</evidence>
<evidence type="ECO:0000313" key="2">
    <source>
        <dbReference type="Proteomes" id="UP001155546"/>
    </source>
</evidence>